<dbReference type="Proteomes" id="UP001232148">
    <property type="component" value="Unassembled WGS sequence"/>
</dbReference>
<dbReference type="GO" id="GO:0016747">
    <property type="term" value="F:acyltransferase activity, transferring groups other than amino-acyl groups"/>
    <property type="evidence" value="ECO:0007669"/>
    <property type="project" value="TreeGrafter"/>
</dbReference>
<reference evidence="2" key="1">
    <citation type="submission" date="2021-06" db="EMBL/GenBank/DDBJ databases">
        <title>Comparative genomics, transcriptomics and evolutionary studies reveal genomic signatures of adaptation to plant cell wall in hemibiotrophic fungi.</title>
        <authorList>
            <consortium name="DOE Joint Genome Institute"/>
            <person name="Baroncelli R."/>
            <person name="Diaz J.F."/>
            <person name="Benocci T."/>
            <person name="Peng M."/>
            <person name="Battaglia E."/>
            <person name="Haridas S."/>
            <person name="Andreopoulos W."/>
            <person name="Labutti K."/>
            <person name="Pangilinan J."/>
            <person name="Floch G.L."/>
            <person name="Makela M.R."/>
            <person name="Henrissat B."/>
            <person name="Grigoriev I.V."/>
            <person name="Crouch J.A."/>
            <person name="De Vries R.P."/>
            <person name="Sukno S.A."/>
            <person name="Thon M.R."/>
        </authorList>
    </citation>
    <scope>NUCLEOTIDE SEQUENCE</scope>
    <source>
        <strain evidence="2">MAFF235873</strain>
    </source>
</reference>
<dbReference type="PANTHER" id="PTHR31642:SF310">
    <property type="entry name" value="FATTY ALCOHOL:CAFFEOYL-COA ACYLTRANSFERASE"/>
    <property type="match status" value="1"/>
</dbReference>
<accession>A0AAD9HFM2</accession>
<protein>
    <recommendedName>
        <fullName evidence="4">Trichothecene 3-O-acetyltransferase</fullName>
    </recommendedName>
</protein>
<evidence type="ECO:0000313" key="2">
    <source>
        <dbReference type="EMBL" id="KAK2027336.1"/>
    </source>
</evidence>
<evidence type="ECO:0000256" key="1">
    <source>
        <dbReference type="ARBA" id="ARBA00022679"/>
    </source>
</evidence>
<dbReference type="Gene3D" id="3.30.559.10">
    <property type="entry name" value="Chloramphenicol acetyltransferase-like domain"/>
    <property type="match status" value="2"/>
</dbReference>
<keyword evidence="3" id="KW-1185">Reference proteome</keyword>
<comment type="caution">
    <text evidence="2">The sequence shown here is derived from an EMBL/GenBank/DDBJ whole genome shotgun (WGS) entry which is preliminary data.</text>
</comment>
<sequence length="474" mass="53431">MSSRQIFQLHPLGWENDPEEERFKLSTIDPTPNCAYNHYALFFRLEDSARSLAVDILKAGLERTLSQARYMCGTIEKDVEGGYSFVKRKESTVQFVVHEIDAHANHPSLDDIERSYFAGHSLQDINLWSIPGLTWGEERPEADPDNSPAVAAYQLNLLKGGLLFSMHNHHYSCDLMGWSNFTRQLAENCYAIANSSSFPVWDPANVDVSRFIRNIPEDSLVEGPAVAPKHPDHKEQQAVLFHLPKSKAKELKKLAMPTNSEDPWISTYDAMCAYVWRMLSKIRAPVYNPDPSSHLWWGEAVNMRPRLQNPPVPDRLMRNAVAGAFSDTAPMPPLTAGEVISGAPLSKLAGYIRALTESCTEQHVERLIDFIAPIRDKRTISLRVDSHPPMSMFVTDHRSADVSSFDFGFGKPITYRHLWGDLLTAGVVLIYAPIQSSSSLDEGVMFAITMEKDLVPKLMEASEWTDYFEFRGVD</sequence>
<dbReference type="Pfam" id="PF02458">
    <property type="entry name" value="Transferase"/>
    <property type="match status" value="1"/>
</dbReference>
<organism evidence="2 3">
    <name type="scientific">Colletotrichum zoysiae</name>
    <dbReference type="NCBI Taxonomy" id="1216348"/>
    <lineage>
        <taxon>Eukaryota</taxon>
        <taxon>Fungi</taxon>
        <taxon>Dikarya</taxon>
        <taxon>Ascomycota</taxon>
        <taxon>Pezizomycotina</taxon>
        <taxon>Sordariomycetes</taxon>
        <taxon>Hypocreomycetidae</taxon>
        <taxon>Glomerellales</taxon>
        <taxon>Glomerellaceae</taxon>
        <taxon>Colletotrichum</taxon>
        <taxon>Colletotrichum graminicola species complex</taxon>
    </lineage>
</organism>
<dbReference type="EMBL" id="MU842897">
    <property type="protein sequence ID" value="KAK2027336.1"/>
    <property type="molecule type" value="Genomic_DNA"/>
</dbReference>
<evidence type="ECO:0000313" key="3">
    <source>
        <dbReference type="Proteomes" id="UP001232148"/>
    </source>
</evidence>
<keyword evidence="1" id="KW-0808">Transferase</keyword>
<dbReference type="AlphaFoldDB" id="A0AAD9HFM2"/>
<dbReference type="InterPro" id="IPR023213">
    <property type="entry name" value="CAT-like_dom_sf"/>
</dbReference>
<name>A0AAD9HFM2_9PEZI</name>
<gene>
    <name evidence="2" type="ORF">LX32DRAFT_694930</name>
</gene>
<dbReference type="PANTHER" id="PTHR31642">
    <property type="entry name" value="TRICHOTHECENE 3-O-ACETYLTRANSFERASE"/>
    <property type="match status" value="1"/>
</dbReference>
<dbReference type="InterPro" id="IPR050317">
    <property type="entry name" value="Plant_Fungal_Acyltransferase"/>
</dbReference>
<evidence type="ECO:0008006" key="4">
    <source>
        <dbReference type="Google" id="ProtNLM"/>
    </source>
</evidence>
<proteinExistence type="predicted"/>